<protein>
    <recommendedName>
        <fullName evidence="1">triacylglycerol lipase</fullName>
        <ecNumber evidence="1">3.1.1.3</ecNumber>
    </recommendedName>
</protein>
<dbReference type="GO" id="GO:0051265">
    <property type="term" value="F:diolein transacylation activity"/>
    <property type="evidence" value="ECO:0007669"/>
    <property type="project" value="Ensembl"/>
</dbReference>
<dbReference type="GO" id="GO:0005811">
    <property type="term" value="C:lipid droplet"/>
    <property type="evidence" value="ECO:0007669"/>
    <property type="project" value="Ensembl"/>
</dbReference>
<feature type="short sequence motif" description="DGA/G" evidence="4">
    <location>
        <begin position="166"/>
        <end position="168"/>
    </location>
</feature>
<name>A0A8C5YN50_MARMA</name>
<dbReference type="SUPFAM" id="SSF52151">
    <property type="entry name" value="FabD/lysophospholipase-like"/>
    <property type="match status" value="1"/>
</dbReference>
<gene>
    <name evidence="6" type="primary">PNPLA3</name>
</gene>
<dbReference type="Gene3D" id="3.40.1090.10">
    <property type="entry name" value="Cytosolic phospholipase A2 catalytic domain"/>
    <property type="match status" value="2"/>
</dbReference>
<organism evidence="6 7">
    <name type="scientific">Marmota marmota marmota</name>
    <name type="common">Alpine marmot</name>
    <dbReference type="NCBI Taxonomy" id="9994"/>
    <lineage>
        <taxon>Eukaryota</taxon>
        <taxon>Metazoa</taxon>
        <taxon>Chordata</taxon>
        <taxon>Craniata</taxon>
        <taxon>Vertebrata</taxon>
        <taxon>Euteleostomi</taxon>
        <taxon>Mammalia</taxon>
        <taxon>Eutheria</taxon>
        <taxon>Euarchontoglires</taxon>
        <taxon>Glires</taxon>
        <taxon>Rodentia</taxon>
        <taxon>Sciuromorpha</taxon>
        <taxon>Sciuridae</taxon>
        <taxon>Xerinae</taxon>
        <taxon>Marmotini</taxon>
        <taxon>Marmota</taxon>
    </lineage>
</organism>
<dbReference type="GO" id="GO:0055088">
    <property type="term" value="P:lipid homeostasis"/>
    <property type="evidence" value="ECO:0007669"/>
    <property type="project" value="TreeGrafter"/>
</dbReference>
<keyword evidence="4" id="KW-0442">Lipid degradation</keyword>
<evidence type="ECO:0000256" key="1">
    <source>
        <dbReference type="ARBA" id="ARBA00013279"/>
    </source>
</evidence>
<dbReference type="GO" id="GO:0019432">
    <property type="term" value="P:triglyceride biosynthetic process"/>
    <property type="evidence" value="ECO:0007669"/>
    <property type="project" value="Ensembl"/>
</dbReference>
<dbReference type="GeneTree" id="ENSGT00940000155662"/>
<dbReference type="GO" id="GO:0034389">
    <property type="term" value="P:lipid droplet organization"/>
    <property type="evidence" value="ECO:0007669"/>
    <property type="project" value="Ensembl"/>
</dbReference>
<dbReference type="GO" id="GO:0004623">
    <property type="term" value="F:phospholipase A2 activity"/>
    <property type="evidence" value="ECO:0007669"/>
    <property type="project" value="Ensembl"/>
</dbReference>
<evidence type="ECO:0000259" key="5">
    <source>
        <dbReference type="PROSITE" id="PS51635"/>
    </source>
</evidence>
<feature type="short sequence motif" description="GXGXXG" evidence="4">
    <location>
        <begin position="14"/>
        <end position="19"/>
    </location>
</feature>
<dbReference type="InterPro" id="IPR002641">
    <property type="entry name" value="PNPLA_dom"/>
</dbReference>
<dbReference type="GO" id="GO:0036042">
    <property type="term" value="F:long-chain fatty acyl-CoA binding"/>
    <property type="evidence" value="ECO:0007669"/>
    <property type="project" value="Ensembl"/>
</dbReference>
<dbReference type="GO" id="GO:0051264">
    <property type="term" value="F:mono-olein transacylation activity"/>
    <property type="evidence" value="ECO:0007669"/>
    <property type="project" value="Ensembl"/>
</dbReference>
<keyword evidence="7" id="KW-1185">Reference proteome</keyword>
<dbReference type="GO" id="GO:0006654">
    <property type="term" value="P:phosphatidic acid biosynthetic process"/>
    <property type="evidence" value="ECO:0007669"/>
    <property type="project" value="Ensembl"/>
</dbReference>
<evidence type="ECO:0000256" key="2">
    <source>
        <dbReference type="ARBA" id="ARBA00022801"/>
    </source>
</evidence>
<evidence type="ECO:0000313" key="6">
    <source>
        <dbReference type="Ensembl" id="ENSMMMP00000002509.1"/>
    </source>
</evidence>
<reference evidence="6" key="1">
    <citation type="submission" date="2025-08" db="UniProtKB">
        <authorList>
            <consortium name="Ensembl"/>
        </authorList>
    </citation>
    <scope>IDENTIFICATION</scope>
</reference>
<dbReference type="GO" id="GO:0036153">
    <property type="term" value="P:triglyceride acyl-chain remodeling"/>
    <property type="evidence" value="ECO:0007669"/>
    <property type="project" value="Ensembl"/>
</dbReference>
<dbReference type="GO" id="GO:0035727">
    <property type="term" value="F:lysophosphatidic acid binding"/>
    <property type="evidence" value="ECO:0007669"/>
    <property type="project" value="Ensembl"/>
</dbReference>
<feature type="short sequence motif" description="GXSXG" evidence="4">
    <location>
        <begin position="45"/>
        <end position="49"/>
    </location>
</feature>
<dbReference type="Ensembl" id="ENSMMMT00000002841.1">
    <property type="protein sequence ID" value="ENSMMMP00000002509.1"/>
    <property type="gene ID" value="ENSMMMG00000002236.1"/>
</dbReference>
<dbReference type="Pfam" id="PF01734">
    <property type="entry name" value="Patatin"/>
    <property type="match status" value="1"/>
</dbReference>
<dbReference type="FunFam" id="3.40.1090.10:FF:000003">
    <property type="entry name" value="Patatin-like phospholipase domain-containing protein 2"/>
    <property type="match status" value="1"/>
</dbReference>
<dbReference type="Proteomes" id="UP000694407">
    <property type="component" value="Unplaced"/>
</dbReference>
<dbReference type="EC" id="3.1.1.3" evidence="1"/>
<feature type="domain" description="PNPLA" evidence="5">
    <location>
        <begin position="10"/>
        <end position="179"/>
    </location>
</feature>
<dbReference type="GO" id="GO:0001676">
    <property type="term" value="P:long-chain fatty acid metabolic process"/>
    <property type="evidence" value="ECO:0007669"/>
    <property type="project" value="Ensembl"/>
</dbReference>
<dbReference type="PANTHER" id="PTHR12406">
    <property type="entry name" value="CALCIUM-INDEPENDENT PHOSPHOLIPASE A2 IPLA2 -RELATED"/>
    <property type="match status" value="1"/>
</dbReference>
<feature type="active site" description="Proton acceptor" evidence="4">
    <location>
        <position position="166"/>
    </location>
</feature>
<dbReference type="InterPro" id="IPR016035">
    <property type="entry name" value="Acyl_Trfase/lysoPLipase"/>
</dbReference>
<dbReference type="PANTHER" id="PTHR12406:SF22">
    <property type="entry name" value="1-ACYLGLYCEROL-3-PHOSPHATE O-ACYLTRANSFERASE PNPLA3"/>
    <property type="match status" value="1"/>
</dbReference>
<keyword evidence="3 4" id="KW-0443">Lipid metabolism</keyword>
<dbReference type="PROSITE" id="PS51635">
    <property type="entry name" value="PNPLA"/>
    <property type="match status" value="1"/>
</dbReference>
<evidence type="ECO:0000313" key="7">
    <source>
        <dbReference type="Proteomes" id="UP000694407"/>
    </source>
</evidence>
<dbReference type="GO" id="GO:0004806">
    <property type="term" value="F:triacylglycerol lipase activity"/>
    <property type="evidence" value="ECO:0007669"/>
    <property type="project" value="UniProtKB-EC"/>
</dbReference>
<evidence type="ECO:0000256" key="4">
    <source>
        <dbReference type="PROSITE-ProRule" id="PRU01161"/>
    </source>
</evidence>
<dbReference type="AlphaFoldDB" id="A0A8C5YN50"/>
<evidence type="ECO:0000256" key="3">
    <source>
        <dbReference type="ARBA" id="ARBA00023098"/>
    </source>
</evidence>
<dbReference type="GO" id="GO:0003841">
    <property type="term" value="F:1-acylglycerol-3-phosphate O-acyltransferase activity"/>
    <property type="evidence" value="ECO:0007669"/>
    <property type="project" value="Ensembl"/>
</dbReference>
<sequence length="438" mass="48719">MYDPERGWSLSFGGSGFLGLYYVGVTRCLSERAPYLLHNASKIFGSSAGALHAATFLSGIPLDRVLQIILDLTWKARRRNLGVLHPSFNIGKCLRDGLQEHLPDNVHQLISGKISISLTRVSDGKNVLVSDFQSKAEVVDALLCSCFIPFYCGLIPPAFRGVRYIDGGFSDNLPLADVKTTITVCPFYGEFDICPKIKSTNFLHVNITNFSFRLCLRNFYLLSRSLSPPDFKVMREICLRGYLDACRFLEENGICDWPQLCPSLSSEEEEPEAILPCWEDQRQQLSLTLGLAEGEELLERLSTLPWDEHILDTLSPRLAAGLAEAMRDRRGYLSRLSSLLSVRVMSYVMLPCTLPVESAIALLHRLLIWLPNIPDDIQWLQWATSQVCARMMTCLLPSSRCQIGSKELTLGVGPCPVGCPESSSSPRAQARLLGLLTG</sequence>
<dbReference type="InterPro" id="IPR033562">
    <property type="entry name" value="PLPL"/>
</dbReference>
<reference evidence="6" key="2">
    <citation type="submission" date="2025-09" db="UniProtKB">
        <authorList>
            <consortium name="Ensembl"/>
        </authorList>
    </citation>
    <scope>IDENTIFICATION</scope>
</reference>
<dbReference type="GO" id="GO:0019433">
    <property type="term" value="P:triglyceride catabolic process"/>
    <property type="evidence" value="ECO:0007669"/>
    <property type="project" value="Ensembl"/>
</dbReference>
<keyword evidence="2 4" id="KW-0378">Hydrolase</keyword>
<dbReference type="GO" id="GO:0016020">
    <property type="term" value="C:membrane"/>
    <property type="evidence" value="ECO:0007669"/>
    <property type="project" value="Ensembl"/>
</dbReference>
<feature type="active site" description="Nucleophile" evidence="4">
    <location>
        <position position="47"/>
    </location>
</feature>
<accession>A0A8C5YN50</accession>
<dbReference type="GO" id="GO:0005737">
    <property type="term" value="C:cytoplasm"/>
    <property type="evidence" value="ECO:0007669"/>
    <property type="project" value="TreeGrafter"/>
</dbReference>
<proteinExistence type="predicted"/>